<dbReference type="AlphaFoldDB" id="A0A7C9TQN0"/>
<reference evidence="2 3" key="1">
    <citation type="journal article" date="2014" name="Int. J. Syst. Evol. Microbiol.">
        <title>Description of Galbitalea soli gen. nov., sp. nov., and Frondihabitans sucicola sp. nov.</title>
        <authorList>
            <person name="Kim S.J."/>
            <person name="Lim J.M."/>
            <person name="Ahn J.H."/>
            <person name="Weon H.Y."/>
            <person name="Hamada M."/>
            <person name="Suzuki K."/>
            <person name="Ahn T.Y."/>
            <person name="Kwon S.W."/>
        </authorList>
    </citation>
    <scope>NUCLEOTIDE SEQUENCE [LARGE SCALE GENOMIC DNA]</scope>
    <source>
        <strain evidence="2 3">NBRC 108727</strain>
    </source>
</reference>
<proteinExistence type="predicted"/>
<feature type="transmembrane region" description="Helical" evidence="1">
    <location>
        <begin position="34"/>
        <end position="54"/>
    </location>
</feature>
<evidence type="ECO:0000256" key="1">
    <source>
        <dbReference type="SAM" id="Phobius"/>
    </source>
</evidence>
<dbReference type="Proteomes" id="UP000479756">
    <property type="component" value="Unassembled WGS sequence"/>
</dbReference>
<accession>A0A7C9TQN0</accession>
<evidence type="ECO:0000313" key="2">
    <source>
        <dbReference type="EMBL" id="NEM90860.1"/>
    </source>
</evidence>
<name>A0A7C9TQN0_9MICO</name>
<dbReference type="RefSeq" id="WP_163472464.1">
    <property type="nucleotide sequence ID" value="NZ_JAAGWZ010000001.1"/>
</dbReference>
<sequence length="58" mass="6363">MDLLAEPTSERDPEEELAEVIAHRDARRILGRRLAVAALAPCLIIATLLVSVLLRSLT</sequence>
<keyword evidence="1" id="KW-0812">Transmembrane</keyword>
<comment type="caution">
    <text evidence="2">The sequence shown here is derived from an EMBL/GenBank/DDBJ whole genome shotgun (WGS) entry which is preliminary data.</text>
</comment>
<keyword evidence="1" id="KW-0472">Membrane</keyword>
<organism evidence="2 3">
    <name type="scientific">Galbitalea soli</name>
    <dbReference type="NCBI Taxonomy" id="1268042"/>
    <lineage>
        <taxon>Bacteria</taxon>
        <taxon>Bacillati</taxon>
        <taxon>Actinomycetota</taxon>
        <taxon>Actinomycetes</taxon>
        <taxon>Micrococcales</taxon>
        <taxon>Microbacteriaceae</taxon>
        <taxon>Galbitalea</taxon>
    </lineage>
</organism>
<keyword evidence="3" id="KW-1185">Reference proteome</keyword>
<gene>
    <name evidence="2" type="ORF">G3T37_05775</name>
</gene>
<protein>
    <submittedName>
        <fullName evidence="2">Uncharacterized protein</fullName>
    </submittedName>
</protein>
<keyword evidence="1" id="KW-1133">Transmembrane helix</keyword>
<evidence type="ECO:0000313" key="3">
    <source>
        <dbReference type="Proteomes" id="UP000479756"/>
    </source>
</evidence>
<dbReference type="EMBL" id="JAAGWZ010000001">
    <property type="protein sequence ID" value="NEM90860.1"/>
    <property type="molecule type" value="Genomic_DNA"/>
</dbReference>